<dbReference type="AlphaFoldDB" id="A0ABC9X1S4"/>
<comment type="caution">
    <text evidence="1">The sequence shown here is derived from an EMBL/GenBank/DDBJ whole genome shotgun (WGS) entry which is preliminary data.</text>
</comment>
<name>A0ABC9X1S4_GRUJA</name>
<dbReference type="PANTHER" id="PTHR33332">
    <property type="entry name" value="REVERSE TRANSCRIPTASE DOMAIN-CONTAINING PROTEIN"/>
    <property type="match status" value="1"/>
</dbReference>
<proteinExistence type="predicted"/>
<protein>
    <submittedName>
        <fullName evidence="1">Triadin</fullName>
    </submittedName>
</protein>
<organism evidence="1 2">
    <name type="scientific">Grus japonensis</name>
    <name type="common">Japanese crane</name>
    <name type="synonym">Red-crowned crane</name>
    <dbReference type="NCBI Taxonomy" id="30415"/>
    <lineage>
        <taxon>Eukaryota</taxon>
        <taxon>Metazoa</taxon>
        <taxon>Chordata</taxon>
        <taxon>Craniata</taxon>
        <taxon>Vertebrata</taxon>
        <taxon>Euteleostomi</taxon>
        <taxon>Archelosauria</taxon>
        <taxon>Archosauria</taxon>
        <taxon>Dinosauria</taxon>
        <taxon>Saurischia</taxon>
        <taxon>Theropoda</taxon>
        <taxon>Coelurosauria</taxon>
        <taxon>Aves</taxon>
        <taxon>Neognathae</taxon>
        <taxon>Neoaves</taxon>
        <taxon>Gruiformes</taxon>
        <taxon>Gruidae</taxon>
        <taxon>Grus</taxon>
    </lineage>
</organism>
<gene>
    <name evidence="1" type="ORF">GRJ2_001629100</name>
</gene>
<keyword evidence="2" id="KW-1185">Reference proteome</keyword>
<dbReference type="EMBL" id="BAAFJT010000006">
    <property type="protein sequence ID" value="GAB0191638.1"/>
    <property type="molecule type" value="Genomic_DNA"/>
</dbReference>
<accession>A0ABC9X1S4</accession>
<evidence type="ECO:0000313" key="2">
    <source>
        <dbReference type="Proteomes" id="UP001623348"/>
    </source>
</evidence>
<sequence>MSKWRPATSGVPQGSVLGLMLFNIFVSDMDSGIECTLSKFANDTKLCDAVDTLEGRDAVERDLNRLERLGREWMESNPVEKDLGMLVDEKLNMSQQCVLTAQKAKRLGRGINSKNLQMVAGVGLEMYVFREKIFEDDDVS</sequence>
<dbReference type="Proteomes" id="UP001623348">
    <property type="component" value="Unassembled WGS sequence"/>
</dbReference>
<evidence type="ECO:0000313" key="1">
    <source>
        <dbReference type="EMBL" id="GAB0191638.1"/>
    </source>
</evidence>
<reference evidence="1 2" key="1">
    <citation type="submission" date="2024-06" db="EMBL/GenBank/DDBJ databases">
        <title>The draft genome of Grus japonensis, version 3.</title>
        <authorList>
            <person name="Nabeshima K."/>
            <person name="Suzuki S."/>
            <person name="Onuma M."/>
        </authorList>
    </citation>
    <scope>NUCLEOTIDE SEQUENCE [LARGE SCALE GENOMIC DNA]</scope>
    <source>
        <strain evidence="1 2">451A</strain>
    </source>
</reference>